<reference evidence="5" key="1">
    <citation type="journal article" date="2013" name="J. Plant Res.">
        <title>Effect of fungi and light on seed germination of three Opuntia species from semiarid lands of central Mexico.</title>
        <authorList>
            <person name="Delgado-Sanchez P."/>
            <person name="Jimenez-Bremont J.F."/>
            <person name="Guerrero-Gonzalez Mde L."/>
            <person name="Flores J."/>
        </authorList>
    </citation>
    <scope>NUCLEOTIDE SEQUENCE</scope>
    <source>
        <tissue evidence="5">Cladode</tissue>
    </source>
</reference>
<dbReference type="PANTHER" id="PTHR45883">
    <property type="entry name" value="HSC70-INTERACTING PROTEIN"/>
    <property type="match status" value="1"/>
</dbReference>
<dbReference type="AlphaFoldDB" id="A0A7C9DYJ5"/>
<feature type="domain" description="STI1" evidence="4">
    <location>
        <begin position="162"/>
        <end position="201"/>
    </location>
</feature>
<dbReference type="SMART" id="SM00727">
    <property type="entry name" value="STI1"/>
    <property type="match status" value="1"/>
</dbReference>
<dbReference type="InterPro" id="IPR011990">
    <property type="entry name" value="TPR-like_helical_dom_sf"/>
</dbReference>
<keyword evidence="1" id="KW-0677">Repeat</keyword>
<dbReference type="Gene3D" id="1.25.40.10">
    <property type="entry name" value="Tetratricopeptide repeat domain"/>
    <property type="match status" value="1"/>
</dbReference>
<feature type="region of interest" description="Disordered" evidence="3">
    <location>
        <begin position="89"/>
        <end position="144"/>
    </location>
</feature>
<accession>A0A7C9DYJ5</accession>
<name>A0A7C9DYJ5_OPUST</name>
<evidence type="ECO:0000256" key="3">
    <source>
        <dbReference type="SAM" id="MobiDB-lite"/>
    </source>
</evidence>
<evidence type="ECO:0000256" key="1">
    <source>
        <dbReference type="ARBA" id="ARBA00022737"/>
    </source>
</evidence>
<keyword evidence="2" id="KW-0802">TPR repeat</keyword>
<dbReference type="SUPFAM" id="SSF48452">
    <property type="entry name" value="TPR-like"/>
    <property type="match status" value="1"/>
</dbReference>
<dbReference type="InterPro" id="IPR041243">
    <property type="entry name" value="STI1/HOP_DP"/>
</dbReference>
<protein>
    <recommendedName>
        <fullName evidence="4">STI1 domain-containing protein</fullName>
    </recommendedName>
</protein>
<dbReference type="PANTHER" id="PTHR45883:SF2">
    <property type="entry name" value="HSC70-INTERACTING PROTEIN"/>
    <property type="match status" value="1"/>
</dbReference>
<proteinExistence type="predicted"/>
<evidence type="ECO:0000313" key="5">
    <source>
        <dbReference type="EMBL" id="MBA4649828.1"/>
    </source>
</evidence>
<sequence>MPLEMKKPNAAIRDANAALEINPDSAKGYKSRGMARAMLGQWEEAAKDLHVASNLDYDEEIGAILKKVEPNAHKIEEHRRKYDRLRKEREERKIQRERQRRRAEAQAAYEKAKKEEQSSSSRGPGGMPGGFPGGMPGGFPGGMPGGFPGGMPNVDFSKILNDPELMAAFKDPEVMAALQDVMKNPANLAKHQANPKVAPIIAKMMSKFGGPK</sequence>
<dbReference type="FunFam" id="1.10.260.100:FF:000009">
    <property type="entry name" value="FAM10 family protein At4g22670-like"/>
    <property type="match status" value="1"/>
</dbReference>
<dbReference type="InterPro" id="IPR006636">
    <property type="entry name" value="STI1_HS-bd"/>
</dbReference>
<dbReference type="Gene3D" id="1.10.260.100">
    <property type="match status" value="1"/>
</dbReference>
<dbReference type="GO" id="GO:0000118">
    <property type="term" value="C:histone deacetylase complex"/>
    <property type="evidence" value="ECO:0007669"/>
    <property type="project" value="TreeGrafter"/>
</dbReference>
<feature type="compositionally biased region" description="Gly residues" evidence="3">
    <location>
        <begin position="123"/>
        <end position="144"/>
    </location>
</feature>
<organism evidence="5">
    <name type="scientific">Opuntia streptacantha</name>
    <name type="common">Prickly pear cactus</name>
    <name type="synonym">Opuntia cardona</name>
    <dbReference type="NCBI Taxonomy" id="393608"/>
    <lineage>
        <taxon>Eukaryota</taxon>
        <taxon>Viridiplantae</taxon>
        <taxon>Streptophyta</taxon>
        <taxon>Embryophyta</taxon>
        <taxon>Tracheophyta</taxon>
        <taxon>Spermatophyta</taxon>
        <taxon>Magnoliopsida</taxon>
        <taxon>eudicotyledons</taxon>
        <taxon>Gunneridae</taxon>
        <taxon>Pentapetalae</taxon>
        <taxon>Caryophyllales</taxon>
        <taxon>Cactineae</taxon>
        <taxon>Cactaceae</taxon>
        <taxon>Opuntioideae</taxon>
        <taxon>Opuntia</taxon>
    </lineage>
</organism>
<evidence type="ECO:0000259" key="4">
    <source>
        <dbReference type="SMART" id="SM00727"/>
    </source>
</evidence>
<dbReference type="EMBL" id="GISG01162208">
    <property type="protein sequence ID" value="MBA4649828.1"/>
    <property type="molecule type" value="Transcribed_RNA"/>
</dbReference>
<dbReference type="GO" id="GO:0030544">
    <property type="term" value="F:Hsp70 protein binding"/>
    <property type="evidence" value="ECO:0007669"/>
    <property type="project" value="TreeGrafter"/>
</dbReference>
<evidence type="ECO:0000256" key="2">
    <source>
        <dbReference type="ARBA" id="ARBA00022803"/>
    </source>
</evidence>
<reference evidence="5" key="2">
    <citation type="submission" date="2020-07" db="EMBL/GenBank/DDBJ databases">
        <authorList>
            <person name="Vera ALvarez R."/>
            <person name="Arias-Moreno D.M."/>
            <person name="Jimenez-Jacinto V."/>
            <person name="Jimenez-Bremont J.F."/>
            <person name="Swaminathan K."/>
            <person name="Moose S.P."/>
            <person name="Guerrero-Gonzalez M.L."/>
            <person name="Marino-Ramirez L."/>
            <person name="Landsman D."/>
            <person name="Rodriguez-Kessler M."/>
            <person name="Delgado-Sanchez P."/>
        </authorList>
    </citation>
    <scope>NUCLEOTIDE SEQUENCE</scope>
    <source>
        <tissue evidence="5">Cladode</tissue>
    </source>
</reference>
<dbReference type="Pfam" id="PF17830">
    <property type="entry name" value="STI1-HOP_DP"/>
    <property type="match status" value="1"/>
</dbReference>